<dbReference type="PANTHER" id="PTHR40661">
    <property type="match status" value="1"/>
</dbReference>
<dbReference type="GO" id="GO:0003677">
    <property type="term" value="F:DNA binding"/>
    <property type="evidence" value="ECO:0007669"/>
    <property type="project" value="UniProtKB-KW"/>
</dbReference>
<dbReference type="Gene3D" id="2.10.109.10">
    <property type="entry name" value="Umud Fragment, subunit A"/>
    <property type="match status" value="1"/>
</dbReference>
<dbReference type="SUPFAM" id="SSF51306">
    <property type="entry name" value="LexA/Signal peptidase"/>
    <property type="match status" value="1"/>
</dbReference>
<dbReference type="PROSITE" id="PS00501">
    <property type="entry name" value="SPASE_I_1"/>
    <property type="match status" value="1"/>
</dbReference>
<keyword evidence="4" id="KW-0238">DNA-binding</keyword>
<reference evidence="7" key="1">
    <citation type="submission" date="2021-01" db="EMBL/GenBank/DDBJ databases">
        <title>Diatom-associated Roseobacters Show Island Model of Population Structure.</title>
        <authorList>
            <person name="Qu L."/>
            <person name="Feng X."/>
            <person name="Chen Y."/>
            <person name="Li L."/>
            <person name="Wang X."/>
            <person name="Hu Z."/>
            <person name="Wang H."/>
            <person name="Luo H."/>
        </authorList>
    </citation>
    <scope>NUCLEOTIDE SEQUENCE</scope>
    <source>
        <strain evidence="7">SM26-45</strain>
    </source>
</reference>
<dbReference type="Proteomes" id="UP000809337">
    <property type="component" value="Unassembled WGS sequence"/>
</dbReference>
<accession>A0A9Q2RYN6</accession>
<dbReference type="CDD" id="cd06529">
    <property type="entry name" value="S24_LexA-like"/>
    <property type="match status" value="1"/>
</dbReference>
<name>A0A9Q2RYN6_9RHOB</name>
<dbReference type="Gene3D" id="1.10.260.40">
    <property type="entry name" value="lambda repressor-like DNA-binding domains"/>
    <property type="match status" value="1"/>
</dbReference>
<dbReference type="InterPro" id="IPR039418">
    <property type="entry name" value="LexA-like"/>
</dbReference>
<dbReference type="RefSeq" id="WP_231035363.1">
    <property type="nucleotide sequence ID" value="NZ_JAJNGX010000015.1"/>
</dbReference>
<protein>
    <submittedName>
        <fullName evidence="7">Helix-turn-helix transcriptional regulator</fullName>
    </submittedName>
</protein>
<sequence>MDVINATWIKARLTGERGEQARLAEAMGIDNDKMSRILKGKRRVQPEEIPKVLKYFNVDTELDNAQKSMTQVDSPTADANQSLIPVYDVAASAGHGMIPEYEAQTHSLAFPPDYLRKLTSSNPQNLAIFSVKGDSMEPTLLDDDVVMLDTSKVSLSFDGLFVLRFDDALHVKRVGRSSKKGHVTILSDNASIYPPLEILARDVQPVGKVLWYGRKV</sequence>
<keyword evidence="1" id="KW-0645">Protease</keyword>
<keyword evidence="5" id="KW-0804">Transcription</keyword>
<dbReference type="GO" id="GO:0004252">
    <property type="term" value="F:serine-type endopeptidase activity"/>
    <property type="evidence" value="ECO:0007669"/>
    <property type="project" value="InterPro"/>
</dbReference>
<evidence type="ECO:0000256" key="1">
    <source>
        <dbReference type="ARBA" id="ARBA00022670"/>
    </source>
</evidence>
<dbReference type="PANTHER" id="PTHR40661:SF3">
    <property type="entry name" value="FELS-1 PROPHAGE TRANSCRIPTIONAL REGULATOR"/>
    <property type="match status" value="1"/>
</dbReference>
<dbReference type="SUPFAM" id="SSF47413">
    <property type="entry name" value="lambda repressor-like DNA-binding domains"/>
    <property type="match status" value="1"/>
</dbReference>
<dbReference type="AlphaFoldDB" id="A0A9Q2RYN6"/>
<feature type="domain" description="HTH cro/C1-type" evidence="6">
    <location>
        <begin position="20"/>
        <end position="62"/>
    </location>
</feature>
<evidence type="ECO:0000256" key="5">
    <source>
        <dbReference type="ARBA" id="ARBA00023163"/>
    </source>
</evidence>
<dbReference type="PROSITE" id="PS50943">
    <property type="entry name" value="HTH_CROC1"/>
    <property type="match status" value="1"/>
</dbReference>
<keyword evidence="2" id="KW-0378">Hydrolase</keyword>
<dbReference type="InterPro" id="IPR001387">
    <property type="entry name" value="Cro/C1-type_HTH"/>
</dbReference>
<dbReference type="CDD" id="cd00093">
    <property type="entry name" value="HTH_XRE"/>
    <property type="match status" value="1"/>
</dbReference>
<dbReference type="GO" id="GO:0016020">
    <property type="term" value="C:membrane"/>
    <property type="evidence" value="ECO:0007669"/>
    <property type="project" value="InterPro"/>
</dbReference>
<gene>
    <name evidence="7" type="ORF">JQX14_17935</name>
</gene>
<dbReference type="InterPro" id="IPR015927">
    <property type="entry name" value="Peptidase_S24_S26A/B/C"/>
</dbReference>
<evidence type="ECO:0000313" key="8">
    <source>
        <dbReference type="Proteomes" id="UP000809337"/>
    </source>
</evidence>
<comment type="caution">
    <text evidence="7">The sequence shown here is derived from an EMBL/GenBank/DDBJ whole genome shotgun (WGS) entry which is preliminary data.</text>
</comment>
<evidence type="ECO:0000256" key="3">
    <source>
        <dbReference type="ARBA" id="ARBA00023015"/>
    </source>
</evidence>
<evidence type="ECO:0000313" key="7">
    <source>
        <dbReference type="EMBL" id="MBM2356439.1"/>
    </source>
</evidence>
<organism evidence="7 8">
    <name type="scientific">Pseudosulfitobacter pseudonitzschiae</name>
    <dbReference type="NCBI Taxonomy" id="1402135"/>
    <lineage>
        <taxon>Bacteria</taxon>
        <taxon>Pseudomonadati</taxon>
        <taxon>Pseudomonadota</taxon>
        <taxon>Alphaproteobacteria</taxon>
        <taxon>Rhodobacterales</taxon>
        <taxon>Roseobacteraceae</taxon>
        <taxon>Pseudosulfitobacter</taxon>
    </lineage>
</organism>
<evidence type="ECO:0000259" key="6">
    <source>
        <dbReference type="PROSITE" id="PS50943"/>
    </source>
</evidence>
<dbReference type="InterPro" id="IPR019756">
    <property type="entry name" value="Pept_S26A_signal_pept_1_Ser-AS"/>
</dbReference>
<dbReference type="Pfam" id="PF00717">
    <property type="entry name" value="Peptidase_S24"/>
    <property type="match status" value="1"/>
</dbReference>
<dbReference type="InterPro" id="IPR010982">
    <property type="entry name" value="Lambda_DNA-bd_dom_sf"/>
</dbReference>
<keyword evidence="3" id="KW-0805">Transcription regulation</keyword>
<dbReference type="InterPro" id="IPR036286">
    <property type="entry name" value="LexA/Signal_pep-like_sf"/>
</dbReference>
<dbReference type="GO" id="GO:0006508">
    <property type="term" value="P:proteolysis"/>
    <property type="evidence" value="ECO:0007669"/>
    <property type="project" value="UniProtKB-KW"/>
</dbReference>
<evidence type="ECO:0000256" key="2">
    <source>
        <dbReference type="ARBA" id="ARBA00022801"/>
    </source>
</evidence>
<proteinExistence type="predicted"/>
<dbReference type="EMBL" id="JAFBWN010000015">
    <property type="protein sequence ID" value="MBM2356439.1"/>
    <property type="molecule type" value="Genomic_DNA"/>
</dbReference>
<evidence type="ECO:0000256" key="4">
    <source>
        <dbReference type="ARBA" id="ARBA00023125"/>
    </source>
</evidence>